<dbReference type="Pfam" id="PF00561">
    <property type="entry name" value="Abhydrolase_1"/>
    <property type="match status" value="1"/>
</dbReference>
<dbReference type="OrthoDB" id="2987348at2"/>
<evidence type="ECO:0000313" key="4">
    <source>
        <dbReference type="Proteomes" id="UP000019753"/>
    </source>
</evidence>
<keyword evidence="4" id="KW-1185">Reference proteome</keyword>
<dbReference type="InterPro" id="IPR000073">
    <property type="entry name" value="AB_hydrolase_1"/>
</dbReference>
<dbReference type="RefSeq" id="WP_034223677.1">
    <property type="nucleotide sequence ID" value="NZ_AXCW01000037.1"/>
</dbReference>
<dbReference type="Gene3D" id="3.40.50.1820">
    <property type="entry name" value="alpha/beta hydrolase"/>
    <property type="match status" value="1"/>
</dbReference>
<feature type="domain" description="AB hydrolase-1" evidence="2">
    <location>
        <begin position="28"/>
        <end position="270"/>
    </location>
</feature>
<accession>A0A021VT51</accession>
<protein>
    <submittedName>
        <fullName evidence="3">Alpha/beta hydrolase</fullName>
    </submittedName>
</protein>
<evidence type="ECO:0000256" key="1">
    <source>
        <dbReference type="ARBA" id="ARBA00022801"/>
    </source>
</evidence>
<gene>
    <name evidence="3" type="ORF">N866_12495</name>
</gene>
<dbReference type="InterPro" id="IPR000639">
    <property type="entry name" value="Epox_hydrolase-like"/>
</dbReference>
<dbReference type="InterPro" id="IPR029058">
    <property type="entry name" value="AB_hydrolase_fold"/>
</dbReference>
<evidence type="ECO:0000313" key="3">
    <source>
        <dbReference type="EMBL" id="EYR64308.1"/>
    </source>
</evidence>
<comment type="caution">
    <text evidence="3">The sequence shown here is derived from an EMBL/GenBank/DDBJ whole genome shotgun (WGS) entry which is preliminary data.</text>
</comment>
<dbReference type="Proteomes" id="UP000019753">
    <property type="component" value="Unassembled WGS sequence"/>
</dbReference>
<dbReference type="GO" id="GO:0016787">
    <property type="term" value="F:hydrolase activity"/>
    <property type="evidence" value="ECO:0007669"/>
    <property type="project" value="UniProtKB-KW"/>
</dbReference>
<keyword evidence="1 3" id="KW-0378">Hydrolase</keyword>
<dbReference type="PRINTS" id="PR00412">
    <property type="entry name" value="EPOXHYDRLASE"/>
</dbReference>
<dbReference type="AlphaFoldDB" id="A0A021VT51"/>
<evidence type="ECO:0000259" key="2">
    <source>
        <dbReference type="Pfam" id="PF00561"/>
    </source>
</evidence>
<proteinExistence type="predicted"/>
<name>A0A021VT51_9CELL</name>
<reference evidence="3 4" key="1">
    <citation type="submission" date="2014-01" db="EMBL/GenBank/DDBJ databases">
        <title>Actinotalea ferrariae CF5-4.</title>
        <authorList>
            <person name="Chen F."/>
            <person name="Li Y."/>
            <person name="Wang G."/>
        </authorList>
    </citation>
    <scope>NUCLEOTIDE SEQUENCE [LARGE SCALE GENOMIC DNA]</scope>
    <source>
        <strain evidence="3 4">CF5-4</strain>
    </source>
</reference>
<dbReference type="PANTHER" id="PTHR43329">
    <property type="entry name" value="EPOXIDE HYDROLASE"/>
    <property type="match status" value="1"/>
</dbReference>
<dbReference type="SUPFAM" id="SSF53474">
    <property type="entry name" value="alpha/beta-Hydrolases"/>
    <property type="match status" value="1"/>
</dbReference>
<sequence length="287" mass="30924">MAPTDRLTTVTRDGLTFDVRDTGPADGPAVVLLHGFPQDGTAYDDVAPRLAAAGRRVLVPDQRGYSPGARPTRLRAYVLRELVDDVVALLDAAGVERAHVVGHDWGGTVAWAVASRRAPRVSALTVLSTPHPAAMRDALWRGQARRSAYIAGFQLPRRPERRLLADDGARLRRLLSGSGLDAGHVDRYVRRMSAPAVDDAWPALTAALAWYRALRVRDRFGAGRVRVPTTYVHGVDDPFFAPAAVGATARYVVGPYRVVPLAAGHWLPETRADDVVEAVLATPSAGP</sequence>
<organism evidence="3 4">
    <name type="scientific">Actinotalea ferrariae CF5-4</name>
    <dbReference type="NCBI Taxonomy" id="948458"/>
    <lineage>
        <taxon>Bacteria</taxon>
        <taxon>Bacillati</taxon>
        <taxon>Actinomycetota</taxon>
        <taxon>Actinomycetes</taxon>
        <taxon>Micrococcales</taxon>
        <taxon>Cellulomonadaceae</taxon>
        <taxon>Actinotalea</taxon>
    </lineage>
</organism>
<dbReference type="EMBL" id="AXCW01000037">
    <property type="protein sequence ID" value="EYR64308.1"/>
    <property type="molecule type" value="Genomic_DNA"/>
</dbReference>